<proteinExistence type="inferred from homology"/>
<keyword evidence="1 5" id="KW-0808">Transferase</keyword>
<comment type="subcellular location">
    <subcellularLocation>
        <location evidence="6">Cytoplasm</location>
    </subcellularLocation>
</comment>
<evidence type="ECO:0000313" key="7">
    <source>
        <dbReference type="EMBL" id="OHA84381.1"/>
    </source>
</evidence>
<evidence type="ECO:0000256" key="1">
    <source>
        <dbReference type="ARBA" id="ARBA00022679"/>
    </source>
</evidence>
<sequence>MNLQTVIFIGRSGAGKGTQSNHLNTFLGEQSKEVPVLYIETGAYFRKYAQEVGYTWDRARAFGETGKRQPEFLAIWMWAKALIDNVRDKEHIIVDGMPRSLDEAKILDTAISFYERNNPTVVFLNVSRTWAEDRLRGRGRPDDVKADVVARRLSWYDEDVAPAVEYYRNNPAYRFLEVNGEQTPEEVFNDILGGLELI</sequence>
<comment type="caution">
    <text evidence="7">The sequence shown here is derived from an EMBL/GenBank/DDBJ whole genome shotgun (WGS) entry which is preliminary data.</text>
</comment>
<keyword evidence="6" id="KW-0067">ATP-binding</keyword>
<dbReference type="SUPFAM" id="SSF52540">
    <property type="entry name" value="P-loop containing nucleoside triphosphate hydrolases"/>
    <property type="match status" value="1"/>
</dbReference>
<dbReference type="PANTHER" id="PTHR23359">
    <property type="entry name" value="NUCLEOTIDE KINASE"/>
    <property type="match status" value="1"/>
</dbReference>
<dbReference type="GO" id="GO:0005524">
    <property type="term" value="F:ATP binding"/>
    <property type="evidence" value="ECO:0007669"/>
    <property type="project" value="UniProtKB-KW"/>
</dbReference>
<dbReference type="EMBL" id="MHUW01000001">
    <property type="protein sequence ID" value="OHA84381.1"/>
    <property type="molecule type" value="Genomic_DNA"/>
</dbReference>
<evidence type="ECO:0000256" key="5">
    <source>
        <dbReference type="RuleBase" id="RU003330"/>
    </source>
</evidence>
<comment type="similarity">
    <text evidence="5">Belongs to the adenylate kinase family.</text>
</comment>
<dbReference type="GO" id="GO:0004017">
    <property type="term" value="F:AMP kinase activity"/>
    <property type="evidence" value="ECO:0007669"/>
    <property type="project" value="UniProtKB-EC"/>
</dbReference>
<keyword evidence="4 5" id="KW-0418">Kinase</keyword>
<reference evidence="7 8" key="1">
    <citation type="journal article" date="2016" name="Nat. Commun.">
        <title>Thousands of microbial genomes shed light on interconnected biogeochemical processes in an aquifer system.</title>
        <authorList>
            <person name="Anantharaman K."/>
            <person name="Brown C.T."/>
            <person name="Hug L.A."/>
            <person name="Sharon I."/>
            <person name="Castelle C.J."/>
            <person name="Probst A.J."/>
            <person name="Thomas B.C."/>
            <person name="Singh A."/>
            <person name="Wilkins M.J."/>
            <person name="Karaoz U."/>
            <person name="Brodie E.L."/>
            <person name="Williams K.H."/>
            <person name="Hubbard S.S."/>
            <person name="Banfield J.F."/>
        </authorList>
    </citation>
    <scope>NUCLEOTIDE SEQUENCE [LARGE SCALE GENOMIC DNA]</scope>
</reference>
<dbReference type="Gene3D" id="3.40.50.300">
    <property type="entry name" value="P-loop containing nucleotide triphosphate hydrolases"/>
    <property type="match status" value="1"/>
</dbReference>
<dbReference type="EC" id="2.7.4.3" evidence="6"/>
<comment type="catalytic activity">
    <reaction evidence="6">
        <text>AMP + ATP = 2 ADP</text>
        <dbReference type="Rhea" id="RHEA:12973"/>
        <dbReference type="ChEBI" id="CHEBI:30616"/>
        <dbReference type="ChEBI" id="CHEBI:456215"/>
        <dbReference type="ChEBI" id="CHEBI:456216"/>
        <dbReference type="EC" id="2.7.4.3"/>
    </reaction>
</comment>
<comment type="subunit">
    <text evidence="6">Monomer.</text>
</comment>
<evidence type="ECO:0000256" key="2">
    <source>
        <dbReference type="ARBA" id="ARBA00022727"/>
    </source>
</evidence>
<dbReference type="InterPro" id="IPR027417">
    <property type="entry name" value="P-loop_NTPase"/>
</dbReference>
<accession>A0A1G2SIZ4</accession>
<gene>
    <name evidence="7" type="ORF">A2937_01420</name>
</gene>
<keyword evidence="2" id="KW-0545">Nucleotide biosynthesis</keyword>
<dbReference type="Pfam" id="PF00406">
    <property type="entry name" value="ADK"/>
    <property type="match status" value="1"/>
</dbReference>
<evidence type="ECO:0000256" key="3">
    <source>
        <dbReference type="ARBA" id="ARBA00022741"/>
    </source>
</evidence>
<dbReference type="InterPro" id="IPR000850">
    <property type="entry name" value="Adenylat/UMP-CMP_kin"/>
</dbReference>
<keyword evidence="3 6" id="KW-0547">Nucleotide-binding</keyword>
<dbReference type="GO" id="GO:0005737">
    <property type="term" value="C:cytoplasm"/>
    <property type="evidence" value="ECO:0007669"/>
    <property type="project" value="UniProtKB-SubCell"/>
</dbReference>
<dbReference type="AlphaFoldDB" id="A0A1G2SIZ4"/>
<evidence type="ECO:0000313" key="8">
    <source>
        <dbReference type="Proteomes" id="UP000177987"/>
    </source>
</evidence>
<dbReference type="STRING" id="1802727.A2937_01420"/>
<dbReference type="PRINTS" id="PR00094">
    <property type="entry name" value="ADENYLTKNASE"/>
</dbReference>
<protein>
    <recommendedName>
        <fullName evidence="6">Adenylate kinase</fullName>
        <ecNumber evidence="6">2.7.4.3</ecNumber>
    </recommendedName>
</protein>
<evidence type="ECO:0000256" key="6">
    <source>
        <dbReference type="RuleBase" id="RU003331"/>
    </source>
</evidence>
<name>A0A1G2SIZ4_9BACT</name>
<dbReference type="Proteomes" id="UP000177987">
    <property type="component" value="Unassembled WGS sequence"/>
</dbReference>
<organism evidence="7 8">
    <name type="scientific">Candidatus Yonathbacteria bacterium RIFCSPLOWO2_01_FULL_47_33b</name>
    <dbReference type="NCBI Taxonomy" id="1802727"/>
    <lineage>
        <taxon>Bacteria</taxon>
        <taxon>Candidatus Yonathiibacteriota</taxon>
    </lineage>
</organism>
<evidence type="ECO:0000256" key="4">
    <source>
        <dbReference type="ARBA" id="ARBA00022777"/>
    </source>
</evidence>